<comment type="caution">
    <text evidence="2">The sequence shown here is derived from an EMBL/GenBank/DDBJ whole genome shotgun (WGS) entry which is preliminary data.</text>
</comment>
<dbReference type="EMBL" id="JJNZ01000052">
    <property type="protein sequence ID" value="KDC49916.1"/>
    <property type="molecule type" value="Genomic_DNA"/>
</dbReference>
<feature type="signal peptide" evidence="1">
    <location>
        <begin position="1"/>
        <end position="18"/>
    </location>
</feature>
<sequence length="156" mass="17150">MKYLTLALLTVAFTSANAFSEPSNKTRFIPLLKSKLGAYEVVSANSGLCVNSNLSLTDESDASAGFKLGKQIIFGSLHNGTRTIKKPNFCFITSTLKYKSDGLENGLRMSRCEDAINEKTISQSIRFLADNTLRYTLSKPSVECTFKKADESKQSI</sequence>
<evidence type="ECO:0008006" key="4">
    <source>
        <dbReference type="Google" id="ProtNLM"/>
    </source>
</evidence>
<dbReference type="Proteomes" id="UP000027154">
    <property type="component" value="Unassembled WGS sequence"/>
</dbReference>
<proteinExistence type="predicted"/>
<evidence type="ECO:0000256" key="1">
    <source>
        <dbReference type="SAM" id="SignalP"/>
    </source>
</evidence>
<organism evidence="2 3">
    <name type="scientific">Pseudoalteromonas fuliginea</name>
    <dbReference type="NCBI Taxonomy" id="1872678"/>
    <lineage>
        <taxon>Bacteria</taxon>
        <taxon>Pseudomonadati</taxon>
        <taxon>Pseudomonadota</taxon>
        <taxon>Gammaproteobacteria</taxon>
        <taxon>Alteromonadales</taxon>
        <taxon>Pseudoalteromonadaceae</taxon>
        <taxon>Pseudoalteromonas</taxon>
    </lineage>
</organism>
<evidence type="ECO:0000313" key="2">
    <source>
        <dbReference type="EMBL" id="KDC49916.1"/>
    </source>
</evidence>
<keyword evidence="1" id="KW-0732">Signal</keyword>
<gene>
    <name evidence="2" type="ORF">DC53_14610</name>
</gene>
<name>A0ABD3Y6T7_9GAMM</name>
<feature type="chain" id="PRO_5044796059" description="DUF306 domain-containing protein" evidence="1">
    <location>
        <begin position="19"/>
        <end position="156"/>
    </location>
</feature>
<evidence type="ECO:0000313" key="3">
    <source>
        <dbReference type="Proteomes" id="UP000027154"/>
    </source>
</evidence>
<protein>
    <recommendedName>
        <fullName evidence="4">DUF306 domain-containing protein</fullName>
    </recommendedName>
</protein>
<reference evidence="2 3" key="1">
    <citation type="submission" date="2014-04" db="EMBL/GenBank/DDBJ databases">
        <title>Pseudoalteromonas galatheae sp. nov., isolated from a deep-sea polychaete near Canal Concepcion, Chile.</title>
        <authorList>
            <person name="Machado H.R."/>
            <person name="Gram L."/>
            <person name="Vynne N.G."/>
        </authorList>
    </citation>
    <scope>NUCLEOTIDE SEQUENCE [LARGE SCALE GENOMIC DNA]</scope>
    <source>
        <strain evidence="2 3">KMM216</strain>
    </source>
</reference>
<dbReference type="RefSeq" id="WP_033030864.1">
    <property type="nucleotide sequence ID" value="NZ_JJNZ01000052.1"/>
</dbReference>
<dbReference type="AlphaFoldDB" id="A0ABD3Y6T7"/>
<accession>A0ABD3Y6T7</accession>